<dbReference type="HOGENOM" id="CLU_598255_0_0_11"/>
<dbReference type="Proteomes" id="UP000001306">
    <property type="component" value="Chromosome"/>
</dbReference>
<keyword evidence="3" id="KW-1185">Reference proteome</keyword>
<dbReference type="KEGG" id="lxx:Lxx10120"/>
<sequence length="493" mass="51968">MWTESINCKPRRSAVLHSVRPEPDSPQIRARAIIVRRGPVGCLHEHQTAANPSPRPQQARRSRTAGRRPVDLARQTRLVAERHGWALLGLPPGRKLPDDPPGERSVLVIGDDLAEPAVLRVRAQDAGPLSDDRALGDAGIAFADVRARREARSEHIAGVLGEFPPHRSRGRTVTAVLVQNASRGTLRALLEECPALSAGAAATILVGVARALADLRAAGWAGAAPTSDFVGFRADGCPVLTRLDGVRPTDAAAELADRRAVRALARSIFLAVPRAAAAGLFAAVEGALAHPGWERVSAAVLAAAQPAPVLLSDPSPLAAPANVPVLPDRIRPATRRRETAFPFLRRVLHALDDRPASRVWAFAWTWFRARPRLLAVGAVPLVAAVVLPIALPPAAEPENGADTLRPLGAVMGENRVTAAAPVHASAPVGPGFRDRPRAMSGAIVPASANAPSGDLPIPSVCESQPVCECHSAESGSIAEAGSPWKANRPRSCW</sequence>
<name>Q6AFG5_LEIXX</name>
<proteinExistence type="predicted"/>
<evidence type="ECO:0000313" key="3">
    <source>
        <dbReference type="Proteomes" id="UP000001306"/>
    </source>
</evidence>
<dbReference type="EMBL" id="AE016822">
    <property type="protein sequence ID" value="AAT88880.1"/>
    <property type="molecule type" value="Genomic_DNA"/>
</dbReference>
<evidence type="ECO:0000313" key="2">
    <source>
        <dbReference type="EMBL" id="AAT88880.1"/>
    </source>
</evidence>
<feature type="region of interest" description="Disordered" evidence="1">
    <location>
        <begin position="45"/>
        <end position="68"/>
    </location>
</feature>
<protein>
    <submittedName>
        <fullName evidence="2">Uncharacterized protein</fullName>
    </submittedName>
</protein>
<dbReference type="STRING" id="281090.Lxx10120"/>
<feature type="region of interest" description="Disordered" evidence="1">
    <location>
        <begin position="1"/>
        <end position="23"/>
    </location>
</feature>
<accession>Q6AFG5</accession>
<dbReference type="AlphaFoldDB" id="Q6AFG5"/>
<evidence type="ECO:0000256" key="1">
    <source>
        <dbReference type="SAM" id="MobiDB-lite"/>
    </source>
</evidence>
<organism evidence="2 3">
    <name type="scientific">Leifsonia xyli subsp. xyli (strain CTCB07)</name>
    <dbReference type="NCBI Taxonomy" id="281090"/>
    <lineage>
        <taxon>Bacteria</taxon>
        <taxon>Bacillati</taxon>
        <taxon>Actinomycetota</taxon>
        <taxon>Actinomycetes</taxon>
        <taxon>Micrococcales</taxon>
        <taxon>Microbacteriaceae</taxon>
        <taxon>Leifsonia</taxon>
    </lineage>
</organism>
<reference evidence="2 3" key="1">
    <citation type="journal article" date="2004" name="Mol. Plant Microbe Interact.">
        <title>The genome sequence of the Gram-positive sugarcane pathogen Leifsonia xyli subsp. xyli.</title>
        <authorList>
            <person name="Monteiro-Vitorello C.B."/>
            <person name="Camargo L.E.A."/>
            <person name="Van Sluys M.A."/>
            <person name="Kitajima J.P."/>
            <person name="Truffi D."/>
            <person name="do Amaral A.M."/>
            <person name="Harakava R."/>
            <person name="de Oliveira J.C.F."/>
            <person name="Wood D."/>
            <person name="de Oliveira M.C."/>
            <person name="Miyaki C.Y."/>
            <person name="Takita M.A."/>
            <person name="da Silva A.C.R."/>
            <person name="Furlan L.R."/>
            <person name="Carraro D.M."/>
            <person name="Camarotte G."/>
            <person name="Almeida N.F. Jr."/>
            <person name="Carrer H."/>
            <person name="Coutinho L.L."/>
            <person name="El-Dorry H.A."/>
            <person name="Ferro M.I.T."/>
            <person name="Gagliardi P.R."/>
            <person name="Giglioti E."/>
            <person name="Goldman M.H.S."/>
            <person name="Goldman G.H."/>
            <person name="Kimura E.T."/>
            <person name="Ferro E.S."/>
            <person name="Kuramae E.E."/>
            <person name="Lemos E.G.M."/>
            <person name="Lemos M.V.F."/>
            <person name="Mauro S.M.Z."/>
            <person name="Machado M.A."/>
            <person name="Marino C.L."/>
            <person name="Menck C.F."/>
            <person name="Nunes L.R."/>
            <person name="Oliveira R.C."/>
            <person name="Pereira G.G."/>
            <person name="Siqueira W."/>
            <person name="de Souza A.A."/>
            <person name="Tsai S.M."/>
            <person name="Zanca A.S."/>
            <person name="Simpson A.J.G."/>
            <person name="Brumbley S.M."/>
            <person name="Setubal J.C."/>
        </authorList>
    </citation>
    <scope>NUCLEOTIDE SEQUENCE [LARGE SCALE GENOMIC DNA]</scope>
    <source>
        <strain evidence="2 3">CTCB07</strain>
    </source>
</reference>
<gene>
    <name evidence="2" type="ordered locus">Lxx10120</name>
</gene>